<accession>A0ABN1XMG9</accession>
<sequence>MPSDNTRPKSTALPASWTAWWFPRCEAHLRAVTVELTWWGHDFPDGPPDAEDALILLRRTAAGLRAAGPGPHGAETAALLLRATGPLEAAQAFTRRLEPQVLPLVSHHFGTAARRLAAAREHLDAGGPVPRVP</sequence>
<dbReference type="Proteomes" id="UP001499863">
    <property type="component" value="Unassembled WGS sequence"/>
</dbReference>
<keyword evidence="2" id="KW-1185">Reference proteome</keyword>
<dbReference type="RefSeq" id="WP_344325866.1">
    <property type="nucleotide sequence ID" value="NZ_BAAAKJ010000037.1"/>
</dbReference>
<reference evidence="1 2" key="1">
    <citation type="journal article" date="2019" name="Int. J. Syst. Evol. Microbiol.">
        <title>The Global Catalogue of Microorganisms (GCM) 10K type strain sequencing project: providing services to taxonomists for standard genome sequencing and annotation.</title>
        <authorList>
            <consortium name="The Broad Institute Genomics Platform"/>
            <consortium name="The Broad Institute Genome Sequencing Center for Infectious Disease"/>
            <person name="Wu L."/>
            <person name="Ma J."/>
        </authorList>
    </citation>
    <scope>NUCLEOTIDE SEQUENCE [LARGE SCALE GENOMIC DNA]</scope>
    <source>
        <strain evidence="1 2">JCM 12393</strain>
    </source>
</reference>
<comment type="caution">
    <text evidence="1">The sequence shown here is derived from an EMBL/GenBank/DDBJ whole genome shotgun (WGS) entry which is preliminary data.</text>
</comment>
<dbReference type="EMBL" id="BAAAKJ010000037">
    <property type="protein sequence ID" value="GAA1385524.1"/>
    <property type="molecule type" value="Genomic_DNA"/>
</dbReference>
<proteinExistence type="predicted"/>
<protein>
    <submittedName>
        <fullName evidence="1">Uncharacterized protein</fullName>
    </submittedName>
</protein>
<name>A0ABN1XMG9_9ACTN</name>
<organism evidence="1 2">
    <name type="scientific">Kitasatospora putterlickiae</name>
    <dbReference type="NCBI Taxonomy" id="221725"/>
    <lineage>
        <taxon>Bacteria</taxon>
        <taxon>Bacillati</taxon>
        <taxon>Actinomycetota</taxon>
        <taxon>Actinomycetes</taxon>
        <taxon>Kitasatosporales</taxon>
        <taxon>Streptomycetaceae</taxon>
        <taxon>Kitasatospora</taxon>
    </lineage>
</organism>
<evidence type="ECO:0000313" key="1">
    <source>
        <dbReference type="EMBL" id="GAA1385524.1"/>
    </source>
</evidence>
<gene>
    <name evidence="1" type="ORF">GCM10009639_08240</name>
</gene>
<evidence type="ECO:0000313" key="2">
    <source>
        <dbReference type="Proteomes" id="UP001499863"/>
    </source>
</evidence>